<comment type="function">
    <text evidence="10">Responds to activation by environmental stress and pro-inflammatory cytokines by phosphorylating a number of transcription factors, and thus regulates transcriptional activity.</text>
</comment>
<dbReference type="GO" id="GO:0005737">
    <property type="term" value="C:cytoplasm"/>
    <property type="evidence" value="ECO:0007669"/>
    <property type="project" value="UniProtKB-SubCell"/>
</dbReference>
<evidence type="ECO:0000256" key="2">
    <source>
        <dbReference type="ARBA" id="ARBA00022527"/>
    </source>
</evidence>
<keyword evidence="2 10" id="KW-0723">Serine/threonine-protein kinase</keyword>
<keyword evidence="5 10" id="KW-0547">Nucleotide-binding</keyword>
<dbReference type="PANTHER" id="PTHR24055">
    <property type="entry name" value="MITOGEN-ACTIVATED PROTEIN KINASE"/>
    <property type="match status" value="1"/>
</dbReference>
<dbReference type="FunFam" id="3.30.200.20:FF:000210">
    <property type="entry name" value="Mitogen-activated protein kinase"/>
    <property type="match status" value="1"/>
</dbReference>
<evidence type="ECO:0000256" key="4">
    <source>
        <dbReference type="ARBA" id="ARBA00022679"/>
    </source>
</evidence>
<proteinExistence type="inferred from homology"/>
<evidence type="ECO:0000256" key="6">
    <source>
        <dbReference type="ARBA" id="ARBA00022777"/>
    </source>
</evidence>
<name>A0A914XVF1_9BILA</name>
<dbReference type="PROSITE" id="PS01351">
    <property type="entry name" value="MAPK"/>
    <property type="match status" value="1"/>
</dbReference>
<evidence type="ECO:0000256" key="1">
    <source>
        <dbReference type="ARBA" id="ARBA00008832"/>
    </source>
</evidence>
<evidence type="ECO:0000259" key="11">
    <source>
        <dbReference type="PROSITE" id="PS50011"/>
    </source>
</evidence>
<keyword evidence="7 10" id="KW-0067">ATP-binding</keyword>
<dbReference type="PRINTS" id="PR01772">
    <property type="entry name" value="JNKMAPKINASE"/>
</dbReference>
<feature type="domain" description="Protein kinase" evidence="11">
    <location>
        <begin position="25"/>
        <end position="291"/>
    </location>
</feature>
<dbReference type="InterPro" id="IPR008271">
    <property type="entry name" value="Ser/Thr_kinase_AS"/>
</dbReference>
<dbReference type="SMART" id="SM00220">
    <property type="entry name" value="S_TKc"/>
    <property type="match status" value="1"/>
</dbReference>
<keyword evidence="6 10" id="KW-0418">Kinase</keyword>
<comment type="subcellular location">
    <subcellularLocation>
        <location evidence="10">Cytoplasm</location>
    </subcellularLocation>
</comment>
<dbReference type="Proteomes" id="UP000887577">
    <property type="component" value="Unplaced"/>
</dbReference>
<evidence type="ECO:0000256" key="10">
    <source>
        <dbReference type="RuleBase" id="RU368052"/>
    </source>
</evidence>
<dbReference type="GO" id="GO:0005524">
    <property type="term" value="F:ATP binding"/>
    <property type="evidence" value="ECO:0007669"/>
    <property type="project" value="UniProtKB-UniRule"/>
</dbReference>
<dbReference type="FunFam" id="1.10.510.10:FF:000283">
    <property type="entry name" value="Mitogen-activated protein kinase"/>
    <property type="match status" value="1"/>
</dbReference>
<comment type="similarity">
    <text evidence="1 10">Belongs to the protein kinase superfamily. CMGC Ser/Thr protein kinase family. MAP kinase subfamily.</text>
</comment>
<keyword evidence="3 10" id="KW-0597">Phosphoprotein</keyword>
<keyword evidence="12" id="KW-1185">Reference proteome</keyword>
<evidence type="ECO:0000313" key="13">
    <source>
        <dbReference type="WBParaSite" id="PSU_v2.g10951.t1"/>
    </source>
</evidence>
<comment type="catalytic activity">
    <reaction evidence="8">
        <text>L-threonyl-[protein] + ATP = O-phospho-L-threonyl-[protein] + ADP + H(+)</text>
        <dbReference type="Rhea" id="RHEA:46608"/>
        <dbReference type="Rhea" id="RHEA-COMP:11060"/>
        <dbReference type="Rhea" id="RHEA-COMP:11605"/>
        <dbReference type="ChEBI" id="CHEBI:15378"/>
        <dbReference type="ChEBI" id="CHEBI:30013"/>
        <dbReference type="ChEBI" id="CHEBI:30616"/>
        <dbReference type="ChEBI" id="CHEBI:61977"/>
        <dbReference type="ChEBI" id="CHEBI:456216"/>
        <dbReference type="EC" id="2.7.11.24"/>
    </reaction>
</comment>
<dbReference type="EC" id="2.7.11.24" evidence="10"/>
<dbReference type="Pfam" id="PF00069">
    <property type="entry name" value="Pkinase"/>
    <property type="match status" value="1"/>
</dbReference>
<dbReference type="AlphaFoldDB" id="A0A914XVF1"/>
<reference evidence="13" key="1">
    <citation type="submission" date="2022-11" db="UniProtKB">
        <authorList>
            <consortium name="WormBaseParasite"/>
        </authorList>
    </citation>
    <scope>IDENTIFICATION</scope>
</reference>
<dbReference type="PROSITE" id="PS00108">
    <property type="entry name" value="PROTEIN_KINASE_ST"/>
    <property type="match status" value="1"/>
</dbReference>
<dbReference type="PROSITE" id="PS50011">
    <property type="entry name" value="PROTEIN_KINASE_DOM"/>
    <property type="match status" value="1"/>
</dbReference>
<evidence type="ECO:0000256" key="3">
    <source>
        <dbReference type="ARBA" id="ARBA00022553"/>
    </source>
</evidence>
<dbReference type="InterPro" id="IPR050117">
    <property type="entry name" value="MAPK"/>
</dbReference>
<evidence type="ECO:0000256" key="7">
    <source>
        <dbReference type="ARBA" id="ARBA00022840"/>
    </source>
</evidence>
<evidence type="ECO:0000256" key="9">
    <source>
        <dbReference type="ARBA" id="ARBA00048312"/>
    </source>
</evidence>
<dbReference type="SUPFAM" id="SSF56112">
    <property type="entry name" value="Protein kinase-like (PK-like)"/>
    <property type="match status" value="1"/>
</dbReference>
<dbReference type="InterPro" id="IPR008351">
    <property type="entry name" value="MAPK_JNK"/>
</dbReference>
<comment type="cofactor">
    <cofactor evidence="10">
        <name>Mg(2+)</name>
        <dbReference type="ChEBI" id="CHEBI:18420"/>
    </cofactor>
</comment>
<evidence type="ECO:0000256" key="5">
    <source>
        <dbReference type="ARBA" id="ARBA00022741"/>
    </source>
</evidence>
<keyword evidence="4 10" id="KW-0808">Transferase</keyword>
<dbReference type="Gene3D" id="1.10.510.10">
    <property type="entry name" value="Transferase(Phosphotransferase) domain 1"/>
    <property type="match status" value="1"/>
</dbReference>
<dbReference type="InterPro" id="IPR000719">
    <property type="entry name" value="Prot_kinase_dom"/>
</dbReference>
<keyword evidence="10" id="KW-0460">Magnesium</keyword>
<dbReference type="InterPro" id="IPR011009">
    <property type="entry name" value="Kinase-like_dom_sf"/>
</dbReference>
<dbReference type="GO" id="GO:0004707">
    <property type="term" value="F:MAP kinase activity"/>
    <property type="evidence" value="ECO:0007669"/>
    <property type="project" value="UniProtKB-UniRule"/>
</dbReference>
<evidence type="ECO:0000313" key="12">
    <source>
        <dbReference type="Proteomes" id="UP000887577"/>
    </source>
</evidence>
<comment type="catalytic activity">
    <reaction evidence="9">
        <text>L-seryl-[protein] + ATP = O-phospho-L-seryl-[protein] + ADP + H(+)</text>
        <dbReference type="Rhea" id="RHEA:17989"/>
        <dbReference type="Rhea" id="RHEA-COMP:9863"/>
        <dbReference type="Rhea" id="RHEA-COMP:11604"/>
        <dbReference type="ChEBI" id="CHEBI:15378"/>
        <dbReference type="ChEBI" id="CHEBI:29999"/>
        <dbReference type="ChEBI" id="CHEBI:30616"/>
        <dbReference type="ChEBI" id="CHEBI:83421"/>
        <dbReference type="ChEBI" id="CHEBI:456216"/>
        <dbReference type="EC" id="2.7.11.24"/>
    </reaction>
</comment>
<organism evidence="12 13">
    <name type="scientific">Panagrolaimus superbus</name>
    <dbReference type="NCBI Taxonomy" id="310955"/>
    <lineage>
        <taxon>Eukaryota</taxon>
        <taxon>Metazoa</taxon>
        <taxon>Ecdysozoa</taxon>
        <taxon>Nematoda</taxon>
        <taxon>Chromadorea</taxon>
        <taxon>Rhabditida</taxon>
        <taxon>Tylenchina</taxon>
        <taxon>Panagrolaimomorpha</taxon>
        <taxon>Panagrolaimoidea</taxon>
        <taxon>Panagrolaimidae</taxon>
        <taxon>Panagrolaimus</taxon>
    </lineage>
</organism>
<dbReference type="Gene3D" id="3.30.200.20">
    <property type="entry name" value="Phosphorylase Kinase, domain 1"/>
    <property type="match status" value="1"/>
</dbReference>
<accession>A0A914XVF1</accession>
<dbReference type="InterPro" id="IPR003527">
    <property type="entry name" value="MAP_kinase_CS"/>
</dbReference>
<dbReference type="GO" id="GO:0106310">
    <property type="term" value="F:protein serine kinase activity"/>
    <property type="evidence" value="ECO:0007669"/>
    <property type="project" value="UniProtKB-UniRule"/>
</dbReference>
<sequence>MEVQKNDKYFETVFSDTRLSILNRYRDLFVIGSGAQGLVLGAFDNVANQKVAIKKLTRPFSNVTHAKRAYREFVIMNLVNHRNIIKLLNAYTPQDNVQEFSDIYLVMEYMDANLCQVIQMELDHERMSFLLYQMLCGIHHLHKSGIIHRDLKPSNIVVNLRCQLKILDFGLARTKERETAMLTPYVVTRYYRAPEVILGIGYNANVDVWSIGCIFAELIRGRVLFPGSDHIDQWTKIIEIVGTPNAEFCERLQPTVKNYVENRPYCPPKPWNTVFPSSIFPAVVESRLTGS</sequence>
<evidence type="ECO:0000256" key="8">
    <source>
        <dbReference type="ARBA" id="ARBA00047592"/>
    </source>
</evidence>
<dbReference type="WBParaSite" id="PSU_v2.g10951.t1">
    <property type="protein sequence ID" value="PSU_v2.g10951.t1"/>
    <property type="gene ID" value="PSU_v2.g10951"/>
</dbReference>
<protein>
    <recommendedName>
        <fullName evidence="10">Stress-activated protein kinase JNK</fullName>
        <ecNumber evidence="10">2.7.11.24</ecNumber>
    </recommendedName>
</protein>